<sequence length="413" mass="46144">MASNNNSNNNNNNNNNIDIKDKEVKLKEWFNKFDEDKDGSLNKSELKKGFKVHANIDIKDDQIIKMMELADSNRNHKIEWDEFYKVVGDSSSHEIKDIAEFWLQYSSKPIIHAPLDVPSWKLLLSGGVAGAVSRTCTSPLERLKILNQVGYMNLEREAPKYKTGVISSLHNMYKTEGFAGLFKGNGTNVVRIAPYSAIQFLSYEKYKKFLLKEGEAHLSAYQNLFVGGAAGVTSLLCTYPLDLIRSRLTVQVFASKYSGISDTCKVIIKEEGVAGLYKGLFASALGVAPYVAINFTTYENLKKYFIPRDSTPTVLQSLSFGAVSGATAQTLTYPIDLIRRRLQVQGIGGKEAYYKGTLDAFRKIIKDEGVLGLYNGMIPCYLKVIPAISISFCVYEVMKKILNIESKKISYSS</sequence>
<evidence type="ECO:0000259" key="14">
    <source>
        <dbReference type="PROSITE" id="PS50222"/>
    </source>
</evidence>
<dbReference type="InterPro" id="IPR002048">
    <property type="entry name" value="EF_hand_dom"/>
</dbReference>
<evidence type="ECO:0000256" key="2">
    <source>
        <dbReference type="ARBA" id="ARBA00006375"/>
    </source>
</evidence>
<evidence type="ECO:0000256" key="9">
    <source>
        <dbReference type="ARBA" id="ARBA00022989"/>
    </source>
</evidence>
<dbReference type="OMA" id="YKMSVPK"/>
<dbReference type="GO" id="GO:0051503">
    <property type="term" value="P:adenine nucleotide transport"/>
    <property type="evidence" value="ECO:0000318"/>
    <property type="project" value="GO_Central"/>
</dbReference>
<dbReference type="PROSITE" id="PS50920">
    <property type="entry name" value="SOLCAR"/>
    <property type="match status" value="3"/>
</dbReference>
<evidence type="ECO:0000256" key="4">
    <source>
        <dbReference type="ARBA" id="ARBA00022692"/>
    </source>
</evidence>
<dbReference type="FunFam" id="1.50.40.10:FF:000016">
    <property type="entry name" value="Solute carrier family 25 member 23"/>
    <property type="match status" value="1"/>
</dbReference>
<feature type="repeat" description="Solcar" evidence="12">
    <location>
        <begin position="117"/>
        <end position="209"/>
    </location>
</feature>
<comment type="subcellular location">
    <subcellularLocation>
        <location evidence="1">Mitochondrion inner membrane</location>
        <topology evidence="1">Multi-pass membrane protein</topology>
    </subcellularLocation>
</comment>
<keyword evidence="10" id="KW-0496">Mitochondrion</keyword>
<dbReference type="GO" id="GO:0015215">
    <property type="term" value="F:nucleotide transmembrane transporter activity"/>
    <property type="evidence" value="ECO:0000318"/>
    <property type="project" value="GO_Central"/>
</dbReference>
<evidence type="ECO:0000256" key="13">
    <source>
        <dbReference type="RuleBase" id="RU000488"/>
    </source>
</evidence>
<evidence type="ECO:0000256" key="12">
    <source>
        <dbReference type="PROSITE-ProRule" id="PRU00282"/>
    </source>
</evidence>
<dbReference type="EMBL" id="GL871055">
    <property type="protein sequence ID" value="EGC35593.1"/>
    <property type="molecule type" value="Genomic_DNA"/>
</dbReference>
<protein>
    <recommendedName>
        <fullName evidence="14">EF-hand domain-containing protein</fullName>
    </recommendedName>
</protein>
<dbReference type="SUPFAM" id="SSF47473">
    <property type="entry name" value="EF-hand"/>
    <property type="match status" value="1"/>
</dbReference>
<dbReference type="PROSITE" id="PS00018">
    <property type="entry name" value="EF_HAND_1"/>
    <property type="match status" value="2"/>
</dbReference>
<dbReference type="InterPro" id="IPR018108">
    <property type="entry name" value="MCP_transmembrane"/>
</dbReference>
<evidence type="ECO:0000256" key="10">
    <source>
        <dbReference type="ARBA" id="ARBA00023128"/>
    </source>
</evidence>
<keyword evidence="7" id="KW-0999">Mitochondrion inner membrane</keyword>
<dbReference type="KEGG" id="dpp:DICPUDRAFT_152069"/>
<dbReference type="Pfam" id="PF00153">
    <property type="entry name" value="Mito_carr"/>
    <property type="match status" value="3"/>
</dbReference>
<feature type="repeat" description="Solcar" evidence="12">
    <location>
        <begin position="312"/>
        <end position="401"/>
    </location>
</feature>
<keyword evidence="9" id="KW-1133">Transmembrane helix</keyword>
<dbReference type="PRINTS" id="PR00926">
    <property type="entry name" value="MITOCARRIER"/>
</dbReference>
<dbReference type="Gene3D" id="1.10.238.10">
    <property type="entry name" value="EF-hand"/>
    <property type="match status" value="1"/>
</dbReference>
<dbReference type="InterPro" id="IPR018247">
    <property type="entry name" value="EF_Hand_1_Ca_BS"/>
</dbReference>
<evidence type="ECO:0000256" key="11">
    <source>
        <dbReference type="ARBA" id="ARBA00023136"/>
    </source>
</evidence>
<keyword evidence="6" id="KW-0677">Repeat</keyword>
<evidence type="ECO:0000313" key="16">
    <source>
        <dbReference type="Proteomes" id="UP000001064"/>
    </source>
</evidence>
<dbReference type="eggNOG" id="KOG0752">
    <property type="taxonomic scope" value="Eukaryota"/>
</dbReference>
<feature type="domain" description="EF-hand" evidence="14">
    <location>
        <begin position="21"/>
        <end position="56"/>
    </location>
</feature>
<organism evidence="15 16">
    <name type="scientific">Dictyostelium purpureum</name>
    <name type="common">Slime mold</name>
    <dbReference type="NCBI Taxonomy" id="5786"/>
    <lineage>
        <taxon>Eukaryota</taxon>
        <taxon>Amoebozoa</taxon>
        <taxon>Evosea</taxon>
        <taxon>Eumycetozoa</taxon>
        <taxon>Dictyostelia</taxon>
        <taxon>Dictyosteliales</taxon>
        <taxon>Dictyosteliaceae</taxon>
        <taxon>Dictyostelium</taxon>
    </lineage>
</organism>
<dbReference type="Proteomes" id="UP000001064">
    <property type="component" value="Unassembled WGS sequence"/>
</dbReference>
<keyword evidence="11 12" id="KW-0472">Membrane</keyword>
<keyword evidence="5" id="KW-0479">Metal-binding</keyword>
<dbReference type="PANTHER" id="PTHR24089">
    <property type="entry name" value="SOLUTE CARRIER FAMILY 25"/>
    <property type="match status" value="1"/>
</dbReference>
<keyword evidence="3 13" id="KW-0813">Transport</keyword>
<dbReference type="GO" id="GO:0005743">
    <property type="term" value="C:mitochondrial inner membrane"/>
    <property type="evidence" value="ECO:0007669"/>
    <property type="project" value="UniProtKB-SubCell"/>
</dbReference>
<keyword evidence="8" id="KW-0106">Calcium</keyword>
<dbReference type="PROSITE" id="PS50222">
    <property type="entry name" value="EF_HAND_2"/>
    <property type="match status" value="2"/>
</dbReference>
<comment type="similarity">
    <text evidence="2 13">Belongs to the mitochondrial carrier (TC 2.A.29) family.</text>
</comment>
<dbReference type="GO" id="GO:0005509">
    <property type="term" value="F:calcium ion binding"/>
    <property type="evidence" value="ECO:0007669"/>
    <property type="project" value="InterPro"/>
</dbReference>
<evidence type="ECO:0000256" key="3">
    <source>
        <dbReference type="ARBA" id="ARBA00022448"/>
    </source>
</evidence>
<dbReference type="SMART" id="SM00054">
    <property type="entry name" value="EFh"/>
    <property type="match status" value="2"/>
</dbReference>
<dbReference type="InParanoid" id="F0ZKE3"/>
<dbReference type="InterPro" id="IPR023395">
    <property type="entry name" value="MCP_dom_sf"/>
</dbReference>
<dbReference type="Pfam" id="PF13499">
    <property type="entry name" value="EF-hand_7"/>
    <property type="match status" value="1"/>
</dbReference>
<dbReference type="InterPro" id="IPR011992">
    <property type="entry name" value="EF-hand-dom_pair"/>
</dbReference>
<dbReference type="STRING" id="5786.F0ZKE3"/>
<feature type="repeat" description="Solcar" evidence="12">
    <location>
        <begin position="218"/>
        <end position="304"/>
    </location>
</feature>
<dbReference type="Gene3D" id="1.50.40.10">
    <property type="entry name" value="Mitochondrial carrier domain"/>
    <property type="match status" value="1"/>
</dbReference>
<feature type="domain" description="EF-hand" evidence="14">
    <location>
        <begin position="58"/>
        <end position="93"/>
    </location>
</feature>
<dbReference type="FunCoup" id="F0ZKE3">
    <property type="interactions" value="275"/>
</dbReference>
<evidence type="ECO:0000256" key="6">
    <source>
        <dbReference type="ARBA" id="ARBA00022737"/>
    </source>
</evidence>
<accession>F0ZKE3</accession>
<evidence type="ECO:0000256" key="8">
    <source>
        <dbReference type="ARBA" id="ARBA00022837"/>
    </source>
</evidence>
<keyword evidence="16" id="KW-1185">Reference proteome</keyword>
<dbReference type="OrthoDB" id="270584at2759"/>
<proteinExistence type="inferred from homology"/>
<dbReference type="RefSeq" id="XP_003287896.1">
    <property type="nucleotide sequence ID" value="XM_003287848.1"/>
</dbReference>
<evidence type="ECO:0000256" key="5">
    <source>
        <dbReference type="ARBA" id="ARBA00022723"/>
    </source>
</evidence>
<evidence type="ECO:0000256" key="1">
    <source>
        <dbReference type="ARBA" id="ARBA00004448"/>
    </source>
</evidence>
<dbReference type="InterPro" id="IPR002067">
    <property type="entry name" value="MCP"/>
</dbReference>
<dbReference type="VEuPathDB" id="AmoebaDB:DICPUDRAFT_152069"/>
<keyword evidence="4 12" id="KW-0812">Transmembrane</keyword>
<gene>
    <name evidence="15" type="ORF">DICPUDRAFT_152069</name>
</gene>
<evidence type="ECO:0000313" key="15">
    <source>
        <dbReference type="EMBL" id="EGC35593.1"/>
    </source>
</evidence>
<name>F0ZKE3_DICPU</name>
<dbReference type="AlphaFoldDB" id="F0ZKE3"/>
<dbReference type="GeneID" id="10501147"/>
<dbReference type="SUPFAM" id="SSF103506">
    <property type="entry name" value="Mitochondrial carrier"/>
    <property type="match status" value="1"/>
</dbReference>
<reference evidence="16" key="1">
    <citation type="journal article" date="2011" name="Genome Biol.">
        <title>Comparative genomics of the social amoebae Dictyostelium discoideum and Dictyostelium purpureum.</title>
        <authorList>
            <consortium name="US DOE Joint Genome Institute (JGI-PGF)"/>
            <person name="Sucgang R."/>
            <person name="Kuo A."/>
            <person name="Tian X."/>
            <person name="Salerno W."/>
            <person name="Parikh A."/>
            <person name="Feasley C.L."/>
            <person name="Dalin E."/>
            <person name="Tu H."/>
            <person name="Huang E."/>
            <person name="Barry K."/>
            <person name="Lindquist E."/>
            <person name="Shapiro H."/>
            <person name="Bruce D."/>
            <person name="Schmutz J."/>
            <person name="Salamov A."/>
            <person name="Fey P."/>
            <person name="Gaudet P."/>
            <person name="Anjard C."/>
            <person name="Babu M.M."/>
            <person name="Basu S."/>
            <person name="Bushmanova Y."/>
            <person name="van der Wel H."/>
            <person name="Katoh-Kurasawa M."/>
            <person name="Dinh C."/>
            <person name="Coutinho P.M."/>
            <person name="Saito T."/>
            <person name="Elias M."/>
            <person name="Schaap P."/>
            <person name="Kay R.R."/>
            <person name="Henrissat B."/>
            <person name="Eichinger L."/>
            <person name="Rivero F."/>
            <person name="Putnam N.H."/>
            <person name="West C.M."/>
            <person name="Loomis W.F."/>
            <person name="Chisholm R.L."/>
            <person name="Shaulsky G."/>
            <person name="Strassmann J.E."/>
            <person name="Queller D.C."/>
            <person name="Kuspa A."/>
            <person name="Grigoriev I.V."/>
        </authorList>
    </citation>
    <scope>NUCLEOTIDE SEQUENCE [LARGE SCALE GENOMIC DNA]</scope>
    <source>
        <strain evidence="16">QSDP1</strain>
    </source>
</reference>
<evidence type="ECO:0000256" key="7">
    <source>
        <dbReference type="ARBA" id="ARBA00022792"/>
    </source>
</evidence>
<dbReference type="CDD" id="cd00051">
    <property type="entry name" value="EFh"/>
    <property type="match status" value="1"/>
</dbReference>